<evidence type="ECO:0000313" key="3">
    <source>
        <dbReference type="Proteomes" id="UP000077315"/>
    </source>
</evidence>
<accession>A0A167KWK1</accession>
<dbReference type="Proteomes" id="UP000077315">
    <property type="component" value="Unassembled WGS sequence"/>
</dbReference>
<dbReference type="GeneID" id="28997792"/>
<dbReference type="InParanoid" id="A0A167KWK1"/>
<proteinExistence type="predicted"/>
<evidence type="ECO:0000313" key="2">
    <source>
        <dbReference type="EMBL" id="OAD69049.1"/>
    </source>
</evidence>
<name>A0A167KWK1_PHYB8</name>
<gene>
    <name evidence="2" type="ORF">PHYBLDRAFT_172883</name>
</gene>
<feature type="region of interest" description="Disordered" evidence="1">
    <location>
        <begin position="101"/>
        <end position="123"/>
    </location>
</feature>
<dbReference type="VEuPathDB" id="FungiDB:PHYBLDRAFT_172883"/>
<sequence length="142" mass="16911">MSAYKVKGRDRDRDRDRQRLGGNMDSFIFLSFLNRQSIKKGFLFQKPSYFEGFFQAAYEMNIIHLLYVFYPEMLYAKGSATVFYCEVGLCVVSAKKYPENRRQTRPSGMRDFPGRRRSRKGKRHKIQLRINDIHSLTHYYLS</sequence>
<dbReference type="RefSeq" id="XP_018287089.1">
    <property type="nucleotide sequence ID" value="XM_018436886.1"/>
</dbReference>
<keyword evidence="3" id="KW-1185">Reference proteome</keyword>
<organism evidence="2 3">
    <name type="scientific">Phycomyces blakesleeanus (strain ATCC 8743b / DSM 1359 / FGSC 10004 / NBRC 33097 / NRRL 1555)</name>
    <dbReference type="NCBI Taxonomy" id="763407"/>
    <lineage>
        <taxon>Eukaryota</taxon>
        <taxon>Fungi</taxon>
        <taxon>Fungi incertae sedis</taxon>
        <taxon>Mucoromycota</taxon>
        <taxon>Mucoromycotina</taxon>
        <taxon>Mucoromycetes</taxon>
        <taxon>Mucorales</taxon>
        <taxon>Phycomycetaceae</taxon>
        <taxon>Phycomyces</taxon>
    </lineage>
</organism>
<reference evidence="3" key="1">
    <citation type="submission" date="2015-06" db="EMBL/GenBank/DDBJ databases">
        <title>Expansion of signal transduction pathways in fungi by whole-genome duplication.</title>
        <authorList>
            <consortium name="DOE Joint Genome Institute"/>
            <person name="Corrochano L.M."/>
            <person name="Kuo A."/>
            <person name="Marcet-Houben M."/>
            <person name="Polaino S."/>
            <person name="Salamov A."/>
            <person name="Villalobos J.M."/>
            <person name="Alvarez M.I."/>
            <person name="Avalos J."/>
            <person name="Benito E.P."/>
            <person name="Benoit I."/>
            <person name="Burger G."/>
            <person name="Camino L.P."/>
            <person name="Canovas D."/>
            <person name="Cerda-Olmedo E."/>
            <person name="Cheng J.-F."/>
            <person name="Dominguez A."/>
            <person name="Elias M."/>
            <person name="Eslava A.P."/>
            <person name="Glaser F."/>
            <person name="Grimwood J."/>
            <person name="Gutierrez G."/>
            <person name="Heitman J."/>
            <person name="Henrissat B."/>
            <person name="Iturriaga E.A."/>
            <person name="Lang B.F."/>
            <person name="Lavin J.L."/>
            <person name="Lee S."/>
            <person name="Li W."/>
            <person name="Lindquist E."/>
            <person name="Lopez-Garcia S."/>
            <person name="Luque E.M."/>
            <person name="Marcos A.T."/>
            <person name="Martin J."/>
            <person name="McCluskey K."/>
            <person name="Medina H.R."/>
            <person name="Miralles-Duran A."/>
            <person name="Miyazaki A."/>
            <person name="Munoz-Torres E."/>
            <person name="Oguiza J.A."/>
            <person name="Ohm R."/>
            <person name="Olmedo M."/>
            <person name="Orejas M."/>
            <person name="Ortiz-Castellanos L."/>
            <person name="Pisabarro A.G."/>
            <person name="Rodriguez-Romero J."/>
            <person name="Ruiz-Herrera J."/>
            <person name="Ruiz-Vazquez R."/>
            <person name="Sanz C."/>
            <person name="Schackwitz W."/>
            <person name="Schmutz J."/>
            <person name="Shahriari M."/>
            <person name="Shelest E."/>
            <person name="Silva-Franco F."/>
            <person name="Soanes D."/>
            <person name="Syed K."/>
            <person name="Tagua V.G."/>
            <person name="Talbot N.J."/>
            <person name="Thon M."/>
            <person name="De vries R.P."/>
            <person name="Wiebenga A."/>
            <person name="Yadav J.S."/>
            <person name="Braun E.L."/>
            <person name="Baker S."/>
            <person name="Garre V."/>
            <person name="Horwitz B."/>
            <person name="Torres-Martinez S."/>
            <person name="Idnurm A."/>
            <person name="Herrera-Estrella A."/>
            <person name="Gabaldon T."/>
            <person name="Grigoriev I.V."/>
        </authorList>
    </citation>
    <scope>NUCLEOTIDE SEQUENCE [LARGE SCALE GENOMIC DNA]</scope>
    <source>
        <strain evidence="3">NRRL 1555(-)</strain>
    </source>
</reference>
<evidence type="ECO:0000256" key="1">
    <source>
        <dbReference type="SAM" id="MobiDB-lite"/>
    </source>
</evidence>
<protein>
    <submittedName>
        <fullName evidence="2">Uncharacterized protein</fullName>
    </submittedName>
</protein>
<dbReference type="AlphaFoldDB" id="A0A167KWK1"/>
<dbReference type="EMBL" id="KV440993">
    <property type="protein sequence ID" value="OAD69049.1"/>
    <property type="molecule type" value="Genomic_DNA"/>
</dbReference>